<dbReference type="EnsemblPlants" id="LPERR05G22000.1">
    <property type="protein sequence ID" value="LPERR05G22000.1"/>
    <property type="gene ID" value="LPERR05G22000"/>
</dbReference>
<sequence>MAIPVETMASRWAAEKAQALIDLEHKFNLQTAMILSCYDLPKHIRLDLHMQHRNNYKVPDDLRLKFINSAFEGDAGILDHPEQLKIHSRKEAEKFWIENAAATKKAQALEDMQETYKKKLLKYALDLEDFPEHIKENYIRKCKVDDDELGFRNLVEERFGVGNHDKQLRIQAWEEFQWFLINTMDDKLAANKVHAFQEIQERYVQGIMNRFDRVDIPDYLQQDWKLQEHKIPDEIRLGFINDIENKFSVSDDEEEPKEGYISEDYNKLKAQALHDLEEKFNQQTTRILKLFSIPEHIRLDLQEQH</sequence>
<dbReference type="AlphaFoldDB" id="A0A0D9WJY2"/>
<reference evidence="1" key="3">
    <citation type="submission" date="2015-04" db="UniProtKB">
        <authorList>
            <consortium name="EnsemblPlants"/>
        </authorList>
    </citation>
    <scope>IDENTIFICATION</scope>
</reference>
<dbReference type="HOGENOM" id="CLU_063560_0_0_1"/>
<evidence type="ECO:0000313" key="1">
    <source>
        <dbReference type="EnsemblPlants" id="LPERR05G22000.1"/>
    </source>
</evidence>
<dbReference type="Gramene" id="LPERR05G22000.1">
    <property type="protein sequence ID" value="LPERR05G22000.1"/>
    <property type="gene ID" value="LPERR05G22000"/>
</dbReference>
<accession>A0A0D9WJY2</accession>
<dbReference type="STRING" id="77586.A0A0D9WJY2"/>
<reference evidence="1 2" key="1">
    <citation type="submission" date="2012-08" db="EMBL/GenBank/DDBJ databases">
        <title>Oryza genome evolution.</title>
        <authorList>
            <person name="Wing R.A."/>
        </authorList>
    </citation>
    <scope>NUCLEOTIDE SEQUENCE</scope>
</reference>
<evidence type="ECO:0000313" key="2">
    <source>
        <dbReference type="Proteomes" id="UP000032180"/>
    </source>
</evidence>
<organism evidence="1 2">
    <name type="scientific">Leersia perrieri</name>
    <dbReference type="NCBI Taxonomy" id="77586"/>
    <lineage>
        <taxon>Eukaryota</taxon>
        <taxon>Viridiplantae</taxon>
        <taxon>Streptophyta</taxon>
        <taxon>Embryophyta</taxon>
        <taxon>Tracheophyta</taxon>
        <taxon>Spermatophyta</taxon>
        <taxon>Magnoliopsida</taxon>
        <taxon>Liliopsida</taxon>
        <taxon>Poales</taxon>
        <taxon>Poaceae</taxon>
        <taxon>BOP clade</taxon>
        <taxon>Oryzoideae</taxon>
        <taxon>Oryzeae</taxon>
        <taxon>Oryzinae</taxon>
        <taxon>Leersia</taxon>
    </lineage>
</organism>
<keyword evidence="2" id="KW-1185">Reference proteome</keyword>
<reference evidence="2" key="2">
    <citation type="submission" date="2013-12" db="EMBL/GenBank/DDBJ databases">
        <authorList>
            <person name="Yu Y."/>
            <person name="Lee S."/>
            <person name="de Baynast K."/>
            <person name="Wissotski M."/>
            <person name="Liu L."/>
            <person name="Talag J."/>
            <person name="Goicoechea J."/>
            <person name="Angelova A."/>
            <person name="Jetty R."/>
            <person name="Kudrna D."/>
            <person name="Golser W."/>
            <person name="Rivera L."/>
            <person name="Zhang J."/>
            <person name="Wing R."/>
        </authorList>
    </citation>
    <scope>NUCLEOTIDE SEQUENCE</scope>
</reference>
<protein>
    <submittedName>
        <fullName evidence="1">Uncharacterized protein</fullName>
    </submittedName>
</protein>
<dbReference type="Proteomes" id="UP000032180">
    <property type="component" value="Chromosome 5"/>
</dbReference>
<proteinExistence type="predicted"/>
<name>A0A0D9WJY2_9ORYZ</name>